<dbReference type="RefSeq" id="WP_321553498.1">
    <property type="nucleotide sequence ID" value="NZ_JAXIVU010000008.1"/>
</dbReference>
<sequence>MVARCASDDPDTCYFLEQIVILGRSNQVDSKAALSALDKLLQVAQTGQPLESFYDKKQNHQLHEFVYKGVNRVIWRLRKGDVRLVFYYAEGKVIFLADALAKRKDKLSAGEKKKLENEIKTYIDAEQANELCVIQPEVRHAK</sequence>
<comment type="caution">
    <text evidence="1">The sequence shown here is derived from an EMBL/GenBank/DDBJ whole genome shotgun (WGS) entry which is preliminary data.</text>
</comment>
<evidence type="ECO:0000313" key="2">
    <source>
        <dbReference type="Proteomes" id="UP001294570"/>
    </source>
</evidence>
<name>A0ABU5GSS4_9GAMM</name>
<evidence type="ECO:0008006" key="3">
    <source>
        <dbReference type="Google" id="ProtNLM"/>
    </source>
</evidence>
<organism evidence="1 2">
    <name type="scientific">Denitrificimonas halotolerans</name>
    <dbReference type="NCBI Taxonomy" id="3098930"/>
    <lineage>
        <taxon>Bacteria</taxon>
        <taxon>Pseudomonadati</taxon>
        <taxon>Pseudomonadota</taxon>
        <taxon>Gammaproteobacteria</taxon>
        <taxon>Pseudomonadales</taxon>
        <taxon>Pseudomonadaceae</taxon>
        <taxon>Denitrificimonas</taxon>
    </lineage>
</organism>
<keyword evidence="2" id="KW-1185">Reference proteome</keyword>
<gene>
    <name evidence="1" type="ORF">TOI97_07470</name>
</gene>
<protein>
    <recommendedName>
        <fullName evidence="3">Phage derived protein Gp49-like</fullName>
    </recommendedName>
</protein>
<dbReference type="EMBL" id="JAXIVU010000008">
    <property type="protein sequence ID" value="MDY7219405.1"/>
    <property type="molecule type" value="Genomic_DNA"/>
</dbReference>
<dbReference type="Proteomes" id="UP001294570">
    <property type="component" value="Unassembled WGS sequence"/>
</dbReference>
<accession>A0ABU5GSS4</accession>
<proteinExistence type="predicted"/>
<evidence type="ECO:0000313" key="1">
    <source>
        <dbReference type="EMBL" id="MDY7219405.1"/>
    </source>
</evidence>
<reference evidence="1 2" key="1">
    <citation type="submission" date="2023-12" db="EMBL/GenBank/DDBJ databases">
        <title>Denitrificimonas halotolerans sp. nov.,a novel species isolated from landfill leachate.</title>
        <authorList>
            <person name="Wang S."/>
        </authorList>
    </citation>
    <scope>NUCLEOTIDE SEQUENCE [LARGE SCALE GENOMIC DNA]</scope>
    <source>
        <strain evidence="1 2">JX-1</strain>
    </source>
</reference>